<dbReference type="RefSeq" id="WP_274678068.1">
    <property type="nucleotide sequence ID" value="NZ_CP118709.1"/>
</dbReference>
<dbReference type="InterPro" id="IPR008964">
    <property type="entry name" value="Invasin/intimin_cell_adhesion"/>
</dbReference>
<evidence type="ECO:0000313" key="3">
    <source>
        <dbReference type="Proteomes" id="UP001239257"/>
    </source>
</evidence>
<accession>A0AAX3TZ92</accession>
<protein>
    <submittedName>
        <fullName evidence="2">Ig-like domain-containing protein</fullName>
    </submittedName>
</protein>
<name>A0AAX3TZ92_9VIBR</name>
<proteinExistence type="predicted"/>
<dbReference type="SMART" id="SM00635">
    <property type="entry name" value="BID_2"/>
    <property type="match status" value="5"/>
</dbReference>
<feature type="domain" description="BIG2" evidence="1">
    <location>
        <begin position="216"/>
        <end position="297"/>
    </location>
</feature>
<feature type="domain" description="BIG2" evidence="1">
    <location>
        <begin position="390"/>
        <end position="471"/>
    </location>
</feature>
<feature type="domain" description="BIG2" evidence="1">
    <location>
        <begin position="40"/>
        <end position="125"/>
    </location>
</feature>
<dbReference type="GeneID" id="79917005"/>
<dbReference type="Proteomes" id="UP001239257">
    <property type="component" value="Chromosome 1"/>
</dbReference>
<reference evidence="2" key="1">
    <citation type="submission" date="2022-02" db="EMBL/GenBank/DDBJ databases">
        <title>Emergence and expansion in Europe of a Vibrio aestuarianus clonal complex pathogenic for oysters.</title>
        <authorList>
            <person name="Mesnil A."/>
            <person name="Travers M.-A."/>
        </authorList>
    </citation>
    <scope>NUCLEOTIDE SEQUENCE</scope>
    <source>
        <strain evidence="2">U29</strain>
    </source>
</reference>
<dbReference type="EMBL" id="CP118709">
    <property type="protein sequence ID" value="WGK80532.1"/>
    <property type="molecule type" value="Genomic_DNA"/>
</dbReference>
<evidence type="ECO:0000259" key="1">
    <source>
        <dbReference type="SMART" id="SM00635"/>
    </source>
</evidence>
<evidence type="ECO:0000313" key="2">
    <source>
        <dbReference type="EMBL" id="WGK80532.1"/>
    </source>
</evidence>
<sequence>MNHSFNALLTLVVLPLLMLLTSCNSEDVFESMVKLERIDIVASPITTRGVSELTLAKGNKQPFEAVGFYSDGSSRALSDLSVGDWHTSDRNVGHFDEPGVFIGAEVGSTTVTATKDDITSNTVNVEVTAAVITAIQVTPATVNVAKGQTQQLTADATYSDGTSSEVTSSVTWTSDDTATVTSEGLLSGAEVGSTTVTATKDGITSNTVNVTVSAAVITAIKVKPATVNVAKGQTQQLTATTTYSDGTFSEVTSSVTWTSDYTNTATVTSEGLLSGAEVGSTMLTAIKDGITSNTVNVTVSAAAITAIKVKPATVNVAKGQTQQLTATTTYSDGTFSEVTNSVTWTSDYTNTAMVTSEGLLSGAEVGSTTLTAIKDGITSNTVNVTVSAAFITAIQVTPATVNVMKGQTQQLTADATYSDGTSSEVTSSVTWMPDDPNTATVTSGGLLSGVEVGSTTVTATKDNITSNTVDVNVCDLAGPCLDIFDTGDGTLFTNSPSVAYLDSIVGSVGNDGTYTEMGYYGPVGDFYLFNWNNANTLCTTYNTNSIGGRTNWRLATKDELKTELYDVSGNMFIARGWPTYYYYRSATPDGPRYYAVSLYHGIISSPTSPDLNSPHYASCVSEP</sequence>
<dbReference type="Pfam" id="PF02368">
    <property type="entry name" value="Big_2"/>
    <property type="match status" value="4"/>
</dbReference>
<feature type="domain" description="BIG2" evidence="1">
    <location>
        <begin position="131"/>
        <end position="210"/>
    </location>
</feature>
<organism evidence="2 3">
    <name type="scientific">Vibrio aestuarianus</name>
    <dbReference type="NCBI Taxonomy" id="28171"/>
    <lineage>
        <taxon>Bacteria</taxon>
        <taxon>Pseudomonadati</taxon>
        <taxon>Pseudomonadota</taxon>
        <taxon>Gammaproteobacteria</taxon>
        <taxon>Vibrionales</taxon>
        <taxon>Vibrionaceae</taxon>
        <taxon>Vibrio</taxon>
    </lineage>
</organism>
<dbReference type="InterPro" id="IPR003343">
    <property type="entry name" value="Big_2"/>
</dbReference>
<dbReference type="Gene3D" id="2.60.40.1080">
    <property type="match status" value="5"/>
</dbReference>
<gene>
    <name evidence="2" type="ORF">PYE51_07570</name>
</gene>
<dbReference type="AlphaFoldDB" id="A0AAX3TZ92"/>
<feature type="domain" description="BIG2" evidence="1">
    <location>
        <begin position="303"/>
        <end position="384"/>
    </location>
</feature>
<dbReference type="SUPFAM" id="SSF49373">
    <property type="entry name" value="Invasin/intimin cell-adhesion fragments"/>
    <property type="match status" value="4"/>
</dbReference>